<keyword evidence="3 7" id="KW-0479">Metal-binding</keyword>
<dbReference type="PANTHER" id="PTHR24287:SF17">
    <property type="entry name" value="P450, PUTATIVE (EUROFUNG)-RELATED"/>
    <property type="match status" value="1"/>
</dbReference>
<keyword evidence="5 7" id="KW-0408">Iron</keyword>
<keyword evidence="8" id="KW-0732">Signal</keyword>
<dbReference type="PANTHER" id="PTHR24287">
    <property type="entry name" value="P450, PUTATIVE (EUROFUNG)-RELATED"/>
    <property type="match status" value="1"/>
</dbReference>
<evidence type="ECO:0000256" key="1">
    <source>
        <dbReference type="ARBA" id="ARBA00001971"/>
    </source>
</evidence>
<keyword evidence="7" id="KW-0349">Heme</keyword>
<evidence type="ECO:0000256" key="4">
    <source>
        <dbReference type="ARBA" id="ARBA00023002"/>
    </source>
</evidence>
<proteinExistence type="inferred from homology"/>
<dbReference type="Pfam" id="PF00067">
    <property type="entry name" value="p450"/>
    <property type="match status" value="1"/>
</dbReference>
<accession>A0A3D8QAK2</accession>
<dbReference type="InterPro" id="IPR002974">
    <property type="entry name" value="Cyt_P450_E_CYP52_ascomycetes"/>
</dbReference>
<dbReference type="PRINTS" id="PR00385">
    <property type="entry name" value="P450"/>
</dbReference>
<dbReference type="GO" id="GO:0016712">
    <property type="term" value="F:oxidoreductase activity, acting on paired donors, with incorporation or reduction of molecular oxygen, reduced flavin or flavoprotein as one donor, and incorporation of one atom of oxygen"/>
    <property type="evidence" value="ECO:0007669"/>
    <property type="project" value="InterPro"/>
</dbReference>
<sequence length="496" mass="54539">MVVVFNSILAGLALFILYKLTGKVSEQSKAKLRGCRPPRSRPSWDPLFGIDLFLNDSKLRSANNLMPGEASYFKELDTHTLKSATLGGTFFLTKHPENIKTTMSTKASQWGIGPIRSEAMGAFCGQGFLTTDGPVWDHSRSMLVPSFAKQNVADLSAFGGLVDQLMAKIPKDGSTFDLQPLITTMFIDSSQQFLVGQAPGVFGGQGATDAPLDSQTYLSAFNASLMGMGLRIITGSFRFLVPKSMTIVHWQKVWGYVDFYVSRSLEKKSPAAEARQRSLLESVASQTSDPHEIRNQVLQGMLAAQDTTPTLISNTIFLLARYPQVWNRLRQVLGELGPSPSADALRGVPLLRDVLRESLRLYPVFARMDRAALVDTTLPVGGGSDNSSPIFVPRGTKVMCQFYALHRNPDVFGADVETFNPDRWANINPGAWEYMPFGGGQRACLGQNKALNEASYVIWRLAREVKMLQSRDDKDYAGQLMLIVKNANGCKIACST</sequence>
<comment type="caution">
    <text evidence="9">The sequence shown here is derived from an EMBL/GenBank/DDBJ whole genome shotgun (WGS) entry which is preliminary data.</text>
</comment>
<dbReference type="InterPro" id="IPR001128">
    <property type="entry name" value="Cyt_P450"/>
</dbReference>
<dbReference type="GO" id="GO:0020037">
    <property type="term" value="F:heme binding"/>
    <property type="evidence" value="ECO:0007669"/>
    <property type="project" value="InterPro"/>
</dbReference>
<comment type="similarity">
    <text evidence="2 7">Belongs to the cytochrome P450 family.</text>
</comment>
<keyword evidence="4 7" id="KW-0560">Oxidoreductase</keyword>
<evidence type="ECO:0000256" key="3">
    <source>
        <dbReference type="ARBA" id="ARBA00022723"/>
    </source>
</evidence>
<feature type="signal peptide" evidence="8">
    <location>
        <begin position="1"/>
        <end position="22"/>
    </location>
</feature>
<evidence type="ECO:0008006" key="11">
    <source>
        <dbReference type="Google" id="ProtNLM"/>
    </source>
</evidence>
<dbReference type="PROSITE" id="PS00086">
    <property type="entry name" value="CYTOCHROME_P450"/>
    <property type="match status" value="1"/>
</dbReference>
<dbReference type="AlphaFoldDB" id="A0A3D8QAK2"/>
<dbReference type="InterPro" id="IPR047146">
    <property type="entry name" value="Cyt_P450_E_CYP52_fungi"/>
</dbReference>
<evidence type="ECO:0000256" key="5">
    <source>
        <dbReference type="ARBA" id="ARBA00023004"/>
    </source>
</evidence>
<dbReference type="GO" id="GO:0005506">
    <property type="term" value="F:iron ion binding"/>
    <property type="evidence" value="ECO:0007669"/>
    <property type="project" value="InterPro"/>
</dbReference>
<comment type="cofactor">
    <cofactor evidence="1">
        <name>heme</name>
        <dbReference type="ChEBI" id="CHEBI:30413"/>
    </cofactor>
</comment>
<dbReference type="CDD" id="cd11063">
    <property type="entry name" value="CYP52"/>
    <property type="match status" value="1"/>
</dbReference>
<reference evidence="9 10" key="1">
    <citation type="journal article" date="2018" name="IMA Fungus">
        <title>IMA Genome-F 9: Draft genome sequence of Annulohypoxylon stygium, Aspergillus mulundensis, Berkeleyomyces basicola (syn. Thielaviopsis basicola), Ceratocystis smalleyi, two Cercospora beticola strains, Coleophoma cylindrospora, Fusarium fracticaudum, Phialophora cf. hyalina, and Morchella septimelata.</title>
        <authorList>
            <person name="Wingfield B.D."/>
            <person name="Bills G.F."/>
            <person name="Dong Y."/>
            <person name="Huang W."/>
            <person name="Nel W.J."/>
            <person name="Swalarsk-Parry B.S."/>
            <person name="Vaghefi N."/>
            <person name="Wilken P.M."/>
            <person name="An Z."/>
            <person name="de Beer Z.W."/>
            <person name="De Vos L."/>
            <person name="Chen L."/>
            <person name="Duong T.A."/>
            <person name="Gao Y."/>
            <person name="Hammerbacher A."/>
            <person name="Kikkert J.R."/>
            <person name="Li Y."/>
            <person name="Li H."/>
            <person name="Li K."/>
            <person name="Li Q."/>
            <person name="Liu X."/>
            <person name="Ma X."/>
            <person name="Naidoo K."/>
            <person name="Pethybridge S.J."/>
            <person name="Sun J."/>
            <person name="Steenkamp E.T."/>
            <person name="van der Nest M.A."/>
            <person name="van Wyk S."/>
            <person name="Wingfield M.J."/>
            <person name="Xiong C."/>
            <person name="Yue Q."/>
            <person name="Zhang X."/>
        </authorList>
    </citation>
    <scope>NUCLEOTIDE SEQUENCE [LARGE SCALE GENOMIC DNA]</scope>
    <source>
        <strain evidence="9 10">BP6252</strain>
    </source>
</reference>
<dbReference type="OrthoDB" id="1470350at2759"/>
<dbReference type="InterPro" id="IPR017972">
    <property type="entry name" value="Cyt_P450_CS"/>
</dbReference>
<evidence type="ECO:0000313" key="10">
    <source>
        <dbReference type="Proteomes" id="UP000256645"/>
    </source>
</evidence>
<keyword evidence="10" id="KW-1185">Reference proteome</keyword>
<evidence type="ECO:0000313" key="9">
    <source>
        <dbReference type="EMBL" id="RDW58872.1"/>
    </source>
</evidence>
<gene>
    <name evidence="9" type="ORF">BP6252_13348</name>
</gene>
<protein>
    <recommendedName>
        <fullName evidence="11">Cytochrome P450 alkane hydroxylase</fullName>
    </recommendedName>
</protein>
<keyword evidence="6 7" id="KW-0503">Monooxygenase</keyword>
<evidence type="ECO:0000256" key="8">
    <source>
        <dbReference type="SAM" id="SignalP"/>
    </source>
</evidence>
<feature type="chain" id="PRO_5017655745" description="Cytochrome P450 alkane hydroxylase" evidence="8">
    <location>
        <begin position="23"/>
        <end position="496"/>
    </location>
</feature>
<dbReference type="SUPFAM" id="SSF48264">
    <property type="entry name" value="Cytochrome P450"/>
    <property type="match status" value="1"/>
</dbReference>
<evidence type="ECO:0000256" key="2">
    <source>
        <dbReference type="ARBA" id="ARBA00010617"/>
    </source>
</evidence>
<dbReference type="PRINTS" id="PR01239">
    <property type="entry name" value="EP450IICYP52"/>
</dbReference>
<evidence type="ECO:0000256" key="7">
    <source>
        <dbReference type="RuleBase" id="RU000461"/>
    </source>
</evidence>
<organism evidence="9 10">
    <name type="scientific">Coleophoma cylindrospora</name>
    <dbReference type="NCBI Taxonomy" id="1849047"/>
    <lineage>
        <taxon>Eukaryota</taxon>
        <taxon>Fungi</taxon>
        <taxon>Dikarya</taxon>
        <taxon>Ascomycota</taxon>
        <taxon>Pezizomycotina</taxon>
        <taxon>Leotiomycetes</taxon>
        <taxon>Helotiales</taxon>
        <taxon>Dermateaceae</taxon>
        <taxon>Coleophoma</taxon>
    </lineage>
</organism>
<dbReference type="InterPro" id="IPR036396">
    <property type="entry name" value="Cyt_P450_sf"/>
</dbReference>
<dbReference type="Gene3D" id="1.10.630.10">
    <property type="entry name" value="Cytochrome P450"/>
    <property type="match status" value="1"/>
</dbReference>
<evidence type="ECO:0000256" key="6">
    <source>
        <dbReference type="ARBA" id="ARBA00023033"/>
    </source>
</evidence>
<dbReference type="EMBL" id="PDLM01000017">
    <property type="protein sequence ID" value="RDW58872.1"/>
    <property type="molecule type" value="Genomic_DNA"/>
</dbReference>
<dbReference type="Proteomes" id="UP000256645">
    <property type="component" value="Unassembled WGS sequence"/>
</dbReference>
<name>A0A3D8QAK2_9HELO</name>
<dbReference type="STRING" id="1849047.A0A3D8QAK2"/>